<keyword evidence="1" id="KW-0677">Repeat</keyword>
<dbReference type="Pfam" id="PF22890">
    <property type="entry name" value="TPR_EMC2"/>
    <property type="match status" value="1"/>
</dbReference>
<keyword evidence="4" id="KW-0472">Membrane</keyword>
<dbReference type="EMBL" id="LXTC01000001">
    <property type="protein sequence ID" value="OBA23255.1"/>
    <property type="molecule type" value="Genomic_DNA"/>
</dbReference>
<evidence type="ECO:0000256" key="4">
    <source>
        <dbReference type="RuleBase" id="RU367091"/>
    </source>
</evidence>
<comment type="function">
    <text evidence="4">Part of the endoplasmic reticulum membrane protein complex (EMC) that enables the energy-independent insertion into endoplasmic reticulum membranes of newly synthesized membrane proteins.</text>
</comment>
<name>A0A1A0HGY6_9ASCO</name>
<protein>
    <recommendedName>
        <fullName evidence="4">ER membrane protein complex subunit 2</fullName>
    </recommendedName>
</protein>
<keyword evidence="2 3" id="KW-0802">TPR repeat</keyword>
<organism evidence="6 7">
    <name type="scientific">Metschnikowia bicuspidata var. bicuspidata NRRL YB-4993</name>
    <dbReference type="NCBI Taxonomy" id="869754"/>
    <lineage>
        <taxon>Eukaryota</taxon>
        <taxon>Fungi</taxon>
        <taxon>Dikarya</taxon>
        <taxon>Ascomycota</taxon>
        <taxon>Saccharomycotina</taxon>
        <taxon>Pichiomycetes</taxon>
        <taxon>Metschnikowiaceae</taxon>
        <taxon>Metschnikowia</taxon>
    </lineage>
</organism>
<dbReference type="GO" id="GO:0072546">
    <property type="term" value="C:EMC complex"/>
    <property type="evidence" value="ECO:0007669"/>
    <property type="project" value="UniProtKB-UniRule"/>
</dbReference>
<dbReference type="InterPro" id="IPR011990">
    <property type="entry name" value="TPR-like_helical_dom_sf"/>
</dbReference>
<feature type="domain" description="EMC2 TPR-like" evidence="5">
    <location>
        <begin position="129"/>
        <end position="186"/>
    </location>
</feature>
<evidence type="ECO:0000259" key="5">
    <source>
        <dbReference type="Pfam" id="PF22890"/>
    </source>
</evidence>
<evidence type="ECO:0000256" key="1">
    <source>
        <dbReference type="ARBA" id="ARBA00022737"/>
    </source>
</evidence>
<gene>
    <name evidence="6" type="ORF">METBIDRAFT_29774</name>
</gene>
<comment type="caution">
    <text evidence="6">The sequence shown here is derived from an EMBL/GenBank/DDBJ whole genome shotgun (WGS) entry which is preliminary data.</text>
</comment>
<dbReference type="GeneID" id="30028454"/>
<comment type="subcellular location">
    <subcellularLocation>
        <location evidence="4">Endoplasmic reticulum membrane</location>
        <topology evidence="4">Peripheral membrane protein</topology>
        <orientation evidence="4">Cytoplasmic side</orientation>
    </subcellularLocation>
</comment>
<feature type="repeat" description="TPR" evidence="3">
    <location>
        <begin position="154"/>
        <end position="187"/>
    </location>
</feature>
<dbReference type="Gene3D" id="1.25.40.10">
    <property type="entry name" value="Tetratricopeptide repeat domain"/>
    <property type="match status" value="1"/>
</dbReference>
<sequence length="310" mass="34504">MSNLLKQRYLDLLSSGVFSSLGPATLHALHAEVGQYLRAAGDLLDTGDRYALYELQFHLLLLTNHDVEAKSYLDQFNDQFAAHKSQKIRVLRLMYAEATGDIQTAISTLGSDPDELRAARRLATLSRRAAGGAYSAPEYIQSLTRYLDLQPADEVVWAELGDVYSSVGHYDKAAFCFKEVLLHRPLAHNMFYKAGLNLYLRHLYLCGLRLDRKDAMAENVAVLEHARDCFLRSVEINGSYTKGWLGVYLVAQSSLWESAAGKALYAARKSEQVLADMPRLARLGRQQLMRIEGLADAAAFEAFLAAVAPN</sequence>
<dbReference type="InterPro" id="IPR039856">
    <property type="entry name" value="EMC2-like"/>
</dbReference>
<dbReference type="Proteomes" id="UP000092555">
    <property type="component" value="Unassembled WGS sequence"/>
</dbReference>
<evidence type="ECO:0000256" key="2">
    <source>
        <dbReference type="ARBA" id="ARBA00022803"/>
    </source>
</evidence>
<dbReference type="PROSITE" id="PS50005">
    <property type="entry name" value="TPR"/>
    <property type="match status" value="1"/>
</dbReference>
<dbReference type="InterPro" id="IPR019734">
    <property type="entry name" value="TPR_rpt"/>
</dbReference>
<comment type="subunit">
    <text evidence="4">Component of the ER membrane protein complex (EMC).</text>
</comment>
<keyword evidence="4" id="KW-0256">Endoplasmic reticulum</keyword>
<dbReference type="STRING" id="869754.A0A1A0HGY6"/>
<proteinExistence type="inferred from homology"/>
<evidence type="ECO:0000313" key="7">
    <source>
        <dbReference type="Proteomes" id="UP000092555"/>
    </source>
</evidence>
<comment type="similarity">
    <text evidence="4">Belongs to the EMC2 family.</text>
</comment>
<keyword evidence="7" id="KW-1185">Reference proteome</keyword>
<dbReference type="RefSeq" id="XP_018713736.1">
    <property type="nucleotide sequence ID" value="XM_018855478.1"/>
</dbReference>
<dbReference type="PANTHER" id="PTHR12760">
    <property type="entry name" value="TETRATRICOPEPTIDE REPEAT PROTEIN"/>
    <property type="match status" value="1"/>
</dbReference>
<evidence type="ECO:0000313" key="6">
    <source>
        <dbReference type="EMBL" id="OBA23255.1"/>
    </source>
</evidence>
<evidence type="ECO:0000256" key="3">
    <source>
        <dbReference type="PROSITE-ProRule" id="PRU00339"/>
    </source>
</evidence>
<dbReference type="OrthoDB" id="124397at2759"/>
<reference evidence="6 7" key="1">
    <citation type="submission" date="2016-05" db="EMBL/GenBank/DDBJ databases">
        <title>Comparative genomics of biotechnologically important yeasts.</title>
        <authorList>
            <consortium name="DOE Joint Genome Institute"/>
            <person name="Riley R."/>
            <person name="Haridas S."/>
            <person name="Wolfe K.H."/>
            <person name="Lopes M.R."/>
            <person name="Hittinger C.T."/>
            <person name="Goker M."/>
            <person name="Salamov A."/>
            <person name="Wisecaver J."/>
            <person name="Long T.M."/>
            <person name="Aerts A.L."/>
            <person name="Barry K."/>
            <person name="Choi C."/>
            <person name="Clum A."/>
            <person name="Coughlan A.Y."/>
            <person name="Deshpande S."/>
            <person name="Douglass A.P."/>
            <person name="Hanson S.J."/>
            <person name="Klenk H.-P."/>
            <person name="LaButti K."/>
            <person name="Lapidus A."/>
            <person name="Lindquist E."/>
            <person name="Lipzen A."/>
            <person name="Meier-kolthoff J.P."/>
            <person name="Ohm R.A."/>
            <person name="Otillar R.P."/>
            <person name="Pangilinan J."/>
            <person name="Peng Y."/>
            <person name="Rokas A."/>
            <person name="Rosa C.A."/>
            <person name="Scheuner C."/>
            <person name="Sibirny A.A."/>
            <person name="Slot J.C."/>
            <person name="Stielow J.B."/>
            <person name="Sun H."/>
            <person name="Kurtzman C.P."/>
            <person name="Blackwell M."/>
            <person name="Grigoriev I.V."/>
            <person name="Jeffries T.W."/>
        </authorList>
    </citation>
    <scope>NUCLEOTIDE SEQUENCE [LARGE SCALE GENOMIC DNA]</scope>
    <source>
        <strain evidence="6 7">NRRL YB-4993</strain>
    </source>
</reference>
<dbReference type="InterPro" id="IPR055217">
    <property type="entry name" value="TPR_EMC2"/>
</dbReference>
<dbReference type="AlphaFoldDB" id="A0A1A0HGY6"/>
<accession>A0A1A0HGY6</accession>
<dbReference type="SUPFAM" id="SSF48452">
    <property type="entry name" value="TPR-like"/>
    <property type="match status" value="1"/>
</dbReference>